<evidence type="ECO:0000313" key="3">
    <source>
        <dbReference type="Proteomes" id="UP000620124"/>
    </source>
</evidence>
<evidence type="ECO:0000256" key="1">
    <source>
        <dbReference type="SAM" id="Phobius"/>
    </source>
</evidence>
<accession>A0A8H6X2E4</accession>
<keyword evidence="1" id="KW-0812">Transmembrane</keyword>
<reference evidence="2" key="1">
    <citation type="submission" date="2020-05" db="EMBL/GenBank/DDBJ databases">
        <title>Mycena genomes resolve the evolution of fungal bioluminescence.</title>
        <authorList>
            <person name="Tsai I.J."/>
        </authorList>
    </citation>
    <scope>NUCLEOTIDE SEQUENCE</scope>
    <source>
        <strain evidence="2">CCC161011</strain>
    </source>
</reference>
<comment type="caution">
    <text evidence="2">The sequence shown here is derived from an EMBL/GenBank/DDBJ whole genome shotgun (WGS) entry which is preliminary data.</text>
</comment>
<feature type="transmembrane region" description="Helical" evidence="1">
    <location>
        <begin position="114"/>
        <end position="132"/>
    </location>
</feature>
<dbReference type="AlphaFoldDB" id="A0A8H6X2E4"/>
<organism evidence="2 3">
    <name type="scientific">Mycena venus</name>
    <dbReference type="NCBI Taxonomy" id="2733690"/>
    <lineage>
        <taxon>Eukaryota</taxon>
        <taxon>Fungi</taxon>
        <taxon>Dikarya</taxon>
        <taxon>Basidiomycota</taxon>
        <taxon>Agaricomycotina</taxon>
        <taxon>Agaricomycetes</taxon>
        <taxon>Agaricomycetidae</taxon>
        <taxon>Agaricales</taxon>
        <taxon>Marasmiineae</taxon>
        <taxon>Mycenaceae</taxon>
        <taxon>Mycena</taxon>
    </lineage>
</organism>
<keyword evidence="3" id="KW-1185">Reference proteome</keyword>
<keyword evidence="1" id="KW-1133">Transmembrane helix</keyword>
<protein>
    <submittedName>
        <fullName evidence="2">Uncharacterized protein</fullName>
    </submittedName>
</protein>
<dbReference type="Proteomes" id="UP000620124">
    <property type="component" value="Unassembled WGS sequence"/>
</dbReference>
<dbReference type="EMBL" id="JACAZI010000031">
    <property type="protein sequence ID" value="KAF7332976.1"/>
    <property type="molecule type" value="Genomic_DNA"/>
</dbReference>
<name>A0A8H6X2E4_9AGAR</name>
<proteinExistence type="predicted"/>
<sequence length="133" mass="13805">MAGDHNSVEETVVDDEIPKPEVVARTVLMTGGVGGRGGQATGLGVGGRGGDGEGSKIDKVVAQQVNVISVAPSQIDSLPDTLPPLTPPKTVHTVKRDFEREPDLSLTVSFSPSLLAFSSLCLSLGVIARIFIK</sequence>
<keyword evidence="1" id="KW-0472">Membrane</keyword>
<gene>
    <name evidence="2" type="ORF">MVEN_02403800</name>
</gene>
<evidence type="ECO:0000313" key="2">
    <source>
        <dbReference type="EMBL" id="KAF7332976.1"/>
    </source>
</evidence>